<sequence length="43" mass="4749">MNSLGEDLESLGETSSLTLTDSRQMSVWFLTCLANSRWVSPGE</sequence>
<evidence type="ECO:0000313" key="2">
    <source>
        <dbReference type="Proteomes" id="UP000265520"/>
    </source>
</evidence>
<reference evidence="1 2" key="1">
    <citation type="journal article" date="2018" name="Front. Plant Sci.">
        <title>Red Clover (Trifolium pratense) and Zigzag Clover (T. medium) - A Picture of Genomic Similarities and Differences.</title>
        <authorList>
            <person name="Dluhosova J."/>
            <person name="Istvanek J."/>
            <person name="Nedelnik J."/>
            <person name="Repkova J."/>
        </authorList>
    </citation>
    <scope>NUCLEOTIDE SEQUENCE [LARGE SCALE GENOMIC DNA]</scope>
    <source>
        <strain evidence="2">cv. 10/8</strain>
        <tissue evidence="1">Leaf</tissue>
    </source>
</reference>
<comment type="caution">
    <text evidence="1">The sequence shown here is derived from an EMBL/GenBank/DDBJ whole genome shotgun (WGS) entry which is preliminary data.</text>
</comment>
<protein>
    <submittedName>
        <fullName evidence="1">Uncharacterized protein</fullName>
    </submittedName>
</protein>
<dbReference type="AlphaFoldDB" id="A0A392RTS1"/>
<evidence type="ECO:0000313" key="1">
    <source>
        <dbReference type="EMBL" id="MCI40038.1"/>
    </source>
</evidence>
<accession>A0A392RTS1</accession>
<name>A0A392RTS1_9FABA</name>
<dbReference type="Proteomes" id="UP000265520">
    <property type="component" value="Unassembled WGS sequence"/>
</dbReference>
<keyword evidence="2" id="KW-1185">Reference proteome</keyword>
<proteinExistence type="predicted"/>
<feature type="non-terminal residue" evidence="1">
    <location>
        <position position="43"/>
    </location>
</feature>
<organism evidence="1 2">
    <name type="scientific">Trifolium medium</name>
    <dbReference type="NCBI Taxonomy" id="97028"/>
    <lineage>
        <taxon>Eukaryota</taxon>
        <taxon>Viridiplantae</taxon>
        <taxon>Streptophyta</taxon>
        <taxon>Embryophyta</taxon>
        <taxon>Tracheophyta</taxon>
        <taxon>Spermatophyta</taxon>
        <taxon>Magnoliopsida</taxon>
        <taxon>eudicotyledons</taxon>
        <taxon>Gunneridae</taxon>
        <taxon>Pentapetalae</taxon>
        <taxon>rosids</taxon>
        <taxon>fabids</taxon>
        <taxon>Fabales</taxon>
        <taxon>Fabaceae</taxon>
        <taxon>Papilionoideae</taxon>
        <taxon>50 kb inversion clade</taxon>
        <taxon>NPAAA clade</taxon>
        <taxon>Hologalegina</taxon>
        <taxon>IRL clade</taxon>
        <taxon>Trifolieae</taxon>
        <taxon>Trifolium</taxon>
    </lineage>
</organism>
<dbReference type="EMBL" id="LXQA010275020">
    <property type="protein sequence ID" value="MCI40038.1"/>
    <property type="molecule type" value="Genomic_DNA"/>
</dbReference>